<protein>
    <recommendedName>
        <fullName evidence="3">Cytochrome c oxidase assembly protein COX20, mitochondrial</fullName>
    </recommendedName>
</protein>
<feature type="region of interest" description="Disordered" evidence="9">
    <location>
        <begin position="100"/>
        <end position="126"/>
    </location>
</feature>
<comment type="similarity">
    <text evidence="2">Belongs to the COX20 family.</text>
</comment>
<dbReference type="EMBL" id="NBIV01000007">
    <property type="protein sequence ID" value="PXF49239.1"/>
    <property type="molecule type" value="Genomic_DNA"/>
</dbReference>
<dbReference type="AlphaFoldDB" id="A0A2V3J4D4"/>
<organism evidence="10 11">
    <name type="scientific">Gracilariopsis chorda</name>
    <dbReference type="NCBI Taxonomy" id="448386"/>
    <lineage>
        <taxon>Eukaryota</taxon>
        <taxon>Rhodophyta</taxon>
        <taxon>Florideophyceae</taxon>
        <taxon>Rhodymeniophycidae</taxon>
        <taxon>Gracilariales</taxon>
        <taxon>Gracilariaceae</taxon>
        <taxon>Gracilariopsis</taxon>
    </lineage>
</organism>
<dbReference type="InterPro" id="IPR022533">
    <property type="entry name" value="Cox20"/>
</dbReference>
<evidence type="ECO:0000256" key="3">
    <source>
        <dbReference type="ARBA" id="ARBA00017689"/>
    </source>
</evidence>
<evidence type="ECO:0000256" key="5">
    <source>
        <dbReference type="ARBA" id="ARBA00022792"/>
    </source>
</evidence>
<evidence type="ECO:0000313" key="10">
    <source>
        <dbReference type="EMBL" id="PXF49239.1"/>
    </source>
</evidence>
<accession>A0A2V3J4D4</accession>
<evidence type="ECO:0000256" key="1">
    <source>
        <dbReference type="ARBA" id="ARBA00004273"/>
    </source>
</evidence>
<evidence type="ECO:0000313" key="11">
    <source>
        <dbReference type="Proteomes" id="UP000247409"/>
    </source>
</evidence>
<comment type="caution">
    <text evidence="10">The sequence shown here is derived from an EMBL/GenBank/DDBJ whole genome shotgun (WGS) entry which is preliminary data.</text>
</comment>
<evidence type="ECO:0000256" key="4">
    <source>
        <dbReference type="ARBA" id="ARBA00022692"/>
    </source>
</evidence>
<evidence type="ECO:0000256" key="6">
    <source>
        <dbReference type="ARBA" id="ARBA00022989"/>
    </source>
</evidence>
<dbReference type="GO" id="GO:0033617">
    <property type="term" value="P:mitochondrial respiratory chain complex IV assembly"/>
    <property type="evidence" value="ECO:0007669"/>
    <property type="project" value="InterPro"/>
</dbReference>
<keyword evidence="8" id="KW-0472">Membrane</keyword>
<keyword evidence="11" id="KW-1185">Reference proteome</keyword>
<reference evidence="10 11" key="1">
    <citation type="journal article" date="2018" name="Mol. Biol. Evol.">
        <title>Analysis of the draft genome of the red seaweed Gracilariopsis chorda provides insights into genome size evolution in Rhodophyta.</title>
        <authorList>
            <person name="Lee J."/>
            <person name="Yang E.C."/>
            <person name="Graf L."/>
            <person name="Yang J.H."/>
            <person name="Qiu H."/>
            <person name="Zel Zion U."/>
            <person name="Chan C.X."/>
            <person name="Stephens T.G."/>
            <person name="Weber A.P.M."/>
            <person name="Boo G.H."/>
            <person name="Boo S.M."/>
            <person name="Kim K.M."/>
            <person name="Shin Y."/>
            <person name="Jung M."/>
            <person name="Lee S.J."/>
            <person name="Yim H.S."/>
            <person name="Lee J.H."/>
            <person name="Bhattacharya D."/>
            <person name="Yoon H.S."/>
        </authorList>
    </citation>
    <scope>NUCLEOTIDE SEQUENCE [LARGE SCALE GENOMIC DNA]</scope>
    <source>
        <strain evidence="10 11">SKKU-2015</strain>
        <tissue evidence="10">Whole body</tissue>
    </source>
</reference>
<keyword evidence="7" id="KW-0496">Mitochondrion</keyword>
<gene>
    <name evidence="10" type="ORF">BWQ96_01028</name>
</gene>
<proteinExistence type="inferred from homology"/>
<dbReference type="OrthoDB" id="14603at2759"/>
<sequence length="126" mass="13789">MTDKKEVSSDGARSEMSFMYDLTSAPCFRRSTLYGIGGGAAIGAMHLLRTRSVMPSAETMVKTGCAISLLSWVVCRKQYYDEREVTYGAMEQLRKRQAAAAAKRAQQLRTQRGVTDAAADGEDPTP</sequence>
<evidence type="ECO:0000256" key="7">
    <source>
        <dbReference type="ARBA" id="ARBA00023128"/>
    </source>
</evidence>
<evidence type="ECO:0000256" key="8">
    <source>
        <dbReference type="ARBA" id="ARBA00023136"/>
    </source>
</evidence>
<evidence type="ECO:0000256" key="2">
    <source>
        <dbReference type="ARBA" id="ARBA00009575"/>
    </source>
</evidence>
<dbReference type="Pfam" id="PF12597">
    <property type="entry name" value="Cox20"/>
    <property type="match status" value="1"/>
</dbReference>
<evidence type="ECO:0000256" key="9">
    <source>
        <dbReference type="SAM" id="MobiDB-lite"/>
    </source>
</evidence>
<keyword evidence="4" id="KW-0812">Transmembrane</keyword>
<name>A0A2V3J4D4_9FLOR</name>
<comment type="subcellular location">
    <subcellularLocation>
        <location evidence="1">Mitochondrion inner membrane</location>
    </subcellularLocation>
</comment>
<dbReference type="GO" id="GO:0005743">
    <property type="term" value="C:mitochondrial inner membrane"/>
    <property type="evidence" value="ECO:0007669"/>
    <property type="project" value="UniProtKB-SubCell"/>
</dbReference>
<dbReference type="Proteomes" id="UP000247409">
    <property type="component" value="Unassembled WGS sequence"/>
</dbReference>
<dbReference type="PRINTS" id="PR02049">
    <property type="entry name" value="PROTEINF36A"/>
</dbReference>
<dbReference type="PANTHER" id="PTHR31586:SF1">
    <property type="entry name" value="CYTOCHROME C OXIDASE ASSEMBLY PROTEIN COX20, MITOCHONDRIAL"/>
    <property type="match status" value="1"/>
</dbReference>
<keyword evidence="5" id="KW-0999">Mitochondrion inner membrane</keyword>
<dbReference type="PANTHER" id="PTHR31586">
    <property type="entry name" value="CYTOCHROME C OXIDASE PROTEIN 20"/>
    <property type="match status" value="1"/>
</dbReference>
<feature type="compositionally biased region" description="Low complexity" evidence="9">
    <location>
        <begin position="100"/>
        <end position="112"/>
    </location>
</feature>
<keyword evidence="6" id="KW-1133">Transmembrane helix</keyword>